<feature type="compositionally biased region" description="Polar residues" evidence="8">
    <location>
        <begin position="1"/>
        <end position="32"/>
    </location>
</feature>
<evidence type="ECO:0000256" key="7">
    <source>
        <dbReference type="ARBA" id="ARBA00023242"/>
    </source>
</evidence>
<keyword evidence="6" id="KW-0508">mRNA splicing</keyword>
<keyword evidence="3" id="KW-0507">mRNA processing</keyword>
<dbReference type="STRING" id="41875.K8FF45"/>
<evidence type="ECO:0000313" key="10">
    <source>
        <dbReference type="EMBL" id="CCO66821.1"/>
    </source>
</evidence>
<keyword evidence="7" id="KW-0539">Nucleus</keyword>
<dbReference type="GO" id="GO:0008380">
    <property type="term" value="P:RNA splicing"/>
    <property type="evidence" value="ECO:0007669"/>
    <property type="project" value="UniProtKB-KW"/>
</dbReference>
<keyword evidence="4" id="KW-0805">Transcription regulation</keyword>
<dbReference type="EMBL" id="FO082270">
    <property type="protein sequence ID" value="CCO66821.1"/>
    <property type="molecule type" value="Genomic_DNA"/>
</dbReference>
<dbReference type="PANTHER" id="PTHR12707:SF0">
    <property type="entry name" value="PININ"/>
    <property type="match status" value="1"/>
</dbReference>
<dbReference type="Proteomes" id="UP000198341">
    <property type="component" value="Chromosome 9"/>
</dbReference>
<evidence type="ECO:0000256" key="3">
    <source>
        <dbReference type="ARBA" id="ARBA00022664"/>
    </source>
</evidence>
<dbReference type="Pfam" id="PF04696">
    <property type="entry name" value="Pinin_SDK_memA"/>
    <property type="match status" value="1"/>
</dbReference>
<evidence type="ECO:0000256" key="6">
    <source>
        <dbReference type="ARBA" id="ARBA00023187"/>
    </source>
</evidence>
<feature type="compositionally biased region" description="Basic and acidic residues" evidence="8">
    <location>
        <begin position="68"/>
        <end position="77"/>
    </location>
</feature>
<dbReference type="InterPro" id="IPR039853">
    <property type="entry name" value="Pinin"/>
</dbReference>
<dbReference type="OrthoDB" id="4349954at2759"/>
<dbReference type="GeneID" id="19013811"/>
<feature type="region of interest" description="Disordered" evidence="8">
    <location>
        <begin position="1"/>
        <end position="119"/>
    </location>
</feature>
<name>K8FF45_9CHLO</name>
<feature type="compositionally biased region" description="Basic and acidic residues" evidence="8">
    <location>
        <begin position="95"/>
        <end position="109"/>
    </location>
</feature>
<dbReference type="GO" id="GO:0006397">
    <property type="term" value="P:mRNA processing"/>
    <property type="evidence" value="ECO:0007669"/>
    <property type="project" value="UniProtKB-KW"/>
</dbReference>
<feature type="domain" description="Pinin/SDK/MemA protein" evidence="9">
    <location>
        <begin position="108"/>
        <end position="235"/>
    </location>
</feature>
<proteinExistence type="inferred from homology"/>
<gene>
    <name evidence="10" type="ORF">Bathy09g03040</name>
</gene>
<dbReference type="PANTHER" id="PTHR12707">
    <property type="entry name" value="PINN"/>
    <property type="match status" value="1"/>
</dbReference>
<keyword evidence="11" id="KW-1185">Reference proteome</keyword>
<dbReference type="AlphaFoldDB" id="K8FF45"/>
<dbReference type="KEGG" id="bpg:Bathy09g03040"/>
<comment type="subcellular location">
    <subcellularLocation>
        <location evidence="1">Nucleus</location>
    </subcellularLocation>
</comment>
<keyword evidence="5" id="KW-0804">Transcription</keyword>
<dbReference type="GO" id="GO:0071013">
    <property type="term" value="C:catalytic step 2 spliceosome"/>
    <property type="evidence" value="ECO:0007669"/>
    <property type="project" value="TreeGrafter"/>
</dbReference>
<feature type="compositionally biased region" description="Basic and acidic residues" evidence="8">
    <location>
        <begin position="39"/>
        <end position="56"/>
    </location>
</feature>
<protein>
    <recommendedName>
        <fullName evidence="9">Pinin/SDK/MemA protein domain-containing protein</fullName>
    </recommendedName>
</protein>
<accession>K8FF45</accession>
<evidence type="ECO:0000256" key="1">
    <source>
        <dbReference type="ARBA" id="ARBA00004123"/>
    </source>
</evidence>
<dbReference type="InterPro" id="IPR006786">
    <property type="entry name" value="Pinin_SDK_MemA"/>
</dbReference>
<comment type="similarity">
    <text evidence="2">Belongs to the pinin family.</text>
</comment>
<reference evidence="10 11" key="1">
    <citation type="submission" date="2011-10" db="EMBL/GenBank/DDBJ databases">
        <authorList>
            <person name="Genoscope - CEA"/>
        </authorList>
    </citation>
    <scope>NUCLEOTIDE SEQUENCE [LARGE SCALE GENOMIC DNA]</scope>
    <source>
        <strain evidence="10 11">RCC 1105</strain>
    </source>
</reference>
<dbReference type="RefSeq" id="XP_007511261.1">
    <property type="nucleotide sequence ID" value="XM_007511199.1"/>
</dbReference>
<organism evidence="10 11">
    <name type="scientific">Bathycoccus prasinos</name>
    <dbReference type="NCBI Taxonomy" id="41875"/>
    <lineage>
        <taxon>Eukaryota</taxon>
        <taxon>Viridiplantae</taxon>
        <taxon>Chlorophyta</taxon>
        <taxon>Mamiellophyceae</taxon>
        <taxon>Mamiellales</taxon>
        <taxon>Bathycoccaceae</taxon>
        <taxon>Bathycoccus</taxon>
    </lineage>
</organism>
<evidence type="ECO:0000256" key="4">
    <source>
        <dbReference type="ARBA" id="ARBA00023015"/>
    </source>
</evidence>
<sequence length="263" mass="30792">MTQTTTYHHSRGGHTNQHQGGATITQSPSDSAATVELKTTLHELRQTREEISDEIKSLGPIPRRKKQSSSERQQERGGEEEEEAMMTAPKKRTRENRDSGGSLKEDPERKRSKRMFGNLVLGTLQRSKTDLLKTRDRETQRKDLLREAETKAVTRNEEIYKEFKEKYWEKREALIQKQIDLDVDMKYKQRELYRSMAADCEREIANGKLRTEALPRVFWKPKKETIQTQSMLARQPGKVEEWLKTKMMEVDDGLERIAKRKQT</sequence>
<evidence type="ECO:0000256" key="2">
    <source>
        <dbReference type="ARBA" id="ARBA00010386"/>
    </source>
</evidence>
<evidence type="ECO:0000256" key="5">
    <source>
        <dbReference type="ARBA" id="ARBA00023163"/>
    </source>
</evidence>
<evidence type="ECO:0000259" key="9">
    <source>
        <dbReference type="Pfam" id="PF04696"/>
    </source>
</evidence>
<evidence type="ECO:0000256" key="8">
    <source>
        <dbReference type="SAM" id="MobiDB-lite"/>
    </source>
</evidence>
<evidence type="ECO:0000313" key="11">
    <source>
        <dbReference type="Proteomes" id="UP000198341"/>
    </source>
</evidence>